<keyword evidence="3" id="KW-0012">Acyltransferase</keyword>
<dbReference type="STRING" id="242507.G4NHC0"/>
<reference key="2">
    <citation type="submission" date="2011-05" db="EMBL/GenBank/DDBJ databases">
        <title>The Genome Sequence of Magnaporthe oryzae 70-15.</title>
        <authorList>
            <consortium name="The Broad Institute Genome Sequencing Platform"/>
            <person name="Ma L.-J."/>
            <person name="Dead R."/>
            <person name="Young S.K."/>
            <person name="Zeng Q."/>
            <person name="Gargeya S."/>
            <person name="Fitzgerald M."/>
            <person name="Haas B."/>
            <person name="Abouelleil A."/>
            <person name="Alvarado L."/>
            <person name="Arachchi H.M."/>
            <person name="Berlin A."/>
            <person name="Brown A."/>
            <person name="Chapman S.B."/>
            <person name="Chen Z."/>
            <person name="Dunbar C."/>
            <person name="Freedman E."/>
            <person name="Gearin G."/>
            <person name="Gellesch M."/>
            <person name="Goldberg J."/>
            <person name="Griggs A."/>
            <person name="Gujja S."/>
            <person name="Heiman D."/>
            <person name="Howarth C."/>
            <person name="Larson L."/>
            <person name="Lui A."/>
            <person name="MacDonald P.J.P."/>
            <person name="Mehta T."/>
            <person name="Montmayeur A."/>
            <person name="Murphy C."/>
            <person name="Neiman D."/>
            <person name="Pearson M."/>
            <person name="Priest M."/>
            <person name="Roberts A."/>
            <person name="Saif S."/>
            <person name="Shea T."/>
            <person name="Shenoy N."/>
            <person name="Sisk P."/>
            <person name="Stolte C."/>
            <person name="Sykes S."/>
            <person name="Yandava C."/>
            <person name="Wortman J."/>
            <person name="Nusbaum C."/>
            <person name="Birren B."/>
        </authorList>
    </citation>
    <scope>NUCLEOTIDE SEQUENCE</scope>
    <source>
        <strain>70-15</strain>
    </source>
</reference>
<dbReference type="SUPFAM" id="SSF56235">
    <property type="entry name" value="N-terminal nucleophile aminohydrolases (Ntn hydrolases)"/>
    <property type="match status" value="1"/>
</dbReference>
<dbReference type="KEGG" id="mgr:MGG_03882"/>
<feature type="active site" description="Nucleophile" evidence="1">
    <location>
        <position position="401"/>
    </location>
</feature>
<evidence type="ECO:0000256" key="2">
    <source>
        <dbReference type="PIRSR" id="PIRSR600101-2"/>
    </source>
</evidence>
<dbReference type="GO" id="GO:0103068">
    <property type="term" value="F:leukotriene C4 gamma-glutamyl transferase activity"/>
    <property type="evidence" value="ECO:0007669"/>
    <property type="project" value="UniProtKB-EC"/>
</dbReference>
<dbReference type="OrthoDB" id="1081007at2759"/>
<keyword evidence="3" id="KW-0378">Hydrolase</keyword>
<comment type="catalytic activity">
    <reaction evidence="3">
        <text>glutathione + H2O = L-cysteinylglycine + L-glutamate</text>
        <dbReference type="Rhea" id="RHEA:28807"/>
        <dbReference type="ChEBI" id="CHEBI:15377"/>
        <dbReference type="ChEBI" id="CHEBI:29985"/>
        <dbReference type="ChEBI" id="CHEBI:57925"/>
        <dbReference type="ChEBI" id="CHEBI:61694"/>
        <dbReference type="EC" id="3.4.19.13"/>
    </reaction>
</comment>
<feature type="binding site" evidence="2">
    <location>
        <position position="495"/>
    </location>
    <ligand>
        <name>L-glutamate</name>
        <dbReference type="ChEBI" id="CHEBI:29985"/>
    </ligand>
</feature>
<dbReference type="GO" id="GO:0005886">
    <property type="term" value="C:plasma membrane"/>
    <property type="evidence" value="ECO:0007669"/>
    <property type="project" value="TreeGrafter"/>
</dbReference>
<comment type="function">
    <text evidence="3">Cleaves the gamma-glutamyl peptide bond of glutathione and glutathione conjugates.</text>
</comment>
<dbReference type="GO" id="GO:0036374">
    <property type="term" value="F:glutathione hydrolase activity"/>
    <property type="evidence" value="ECO:0007669"/>
    <property type="project" value="UniProtKB-UniRule"/>
</dbReference>
<dbReference type="EC" id="3.4.19.13" evidence="3"/>
<evidence type="ECO:0000256" key="1">
    <source>
        <dbReference type="PIRSR" id="PIRSR600101-1"/>
    </source>
</evidence>
<comment type="catalytic activity">
    <reaction evidence="3">
        <text>an S-substituted glutathione + H2O = an S-substituted L-cysteinylglycine + L-glutamate</text>
        <dbReference type="Rhea" id="RHEA:59468"/>
        <dbReference type="ChEBI" id="CHEBI:15377"/>
        <dbReference type="ChEBI" id="CHEBI:29985"/>
        <dbReference type="ChEBI" id="CHEBI:90779"/>
        <dbReference type="ChEBI" id="CHEBI:143103"/>
        <dbReference type="EC" id="3.4.19.13"/>
    </reaction>
</comment>
<protein>
    <recommendedName>
        <fullName evidence="3">Glutathione hydrolase</fullName>
        <ecNumber evidence="3">2.3.2.2</ecNumber>
        <ecNumber evidence="3">3.4.19.13</ecNumber>
    </recommendedName>
    <alternativeName>
        <fullName evidence="3">Gamma-glutamyltransferase</fullName>
    </alternativeName>
    <alternativeName>
        <fullName evidence="3">Gamma-glutamyltranspeptidase</fullName>
    </alternativeName>
</protein>
<feature type="signal peptide" evidence="4">
    <location>
        <begin position="1"/>
        <end position="30"/>
    </location>
</feature>
<evidence type="ECO:0000256" key="3">
    <source>
        <dbReference type="RuleBase" id="RU368068"/>
    </source>
</evidence>
<dbReference type="PANTHER" id="PTHR11686:SF62">
    <property type="entry name" value="GLUTATHIONE HYDROLASE"/>
    <property type="match status" value="1"/>
</dbReference>
<dbReference type="FunCoup" id="G4NHC0">
    <property type="interactions" value="166"/>
</dbReference>
<dbReference type="RefSeq" id="XP_003719997.1">
    <property type="nucleotide sequence ID" value="XM_003719949.1"/>
</dbReference>
<dbReference type="GeneID" id="2677369"/>
<dbReference type="OMA" id="SFWPRTW"/>
<dbReference type="Gene3D" id="1.10.246.130">
    <property type="match status" value="1"/>
</dbReference>
<dbReference type="InterPro" id="IPR043137">
    <property type="entry name" value="GGT_ssub_C"/>
</dbReference>
<keyword evidence="3 5" id="KW-0808">Transferase</keyword>
<feature type="binding site" evidence="2">
    <location>
        <position position="112"/>
    </location>
    <ligand>
        <name>L-glutamate</name>
        <dbReference type="ChEBI" id="CHEBI:29985"/>
    </ligand>
</feature>
<dbReference type="FunFam" id="1.10.246.130:FF:000001">
    <property type="entry name" value="Gamma-glutamyltransferase 5 isoform 1"/>
    <property type="match status" value="1"/>
</dbReference>
<dbReference type="Pfam" id="PF01019">
    <property type="entry name" value="G_glu_transpept"/>
    <property type="match status" value="1"/>
</dbReference>
<gene>
    <name evidence="5" type="ORF">MGG_03882</name>
</gene>
<evidence type="ECO:0000313" key="6">
    <source>
        <dbReference type="Proteomes" id="UP000009058"/>
    </source>
</evidence>
<name>G4NHC0_PYRO7</name>
<dbReference type="UniPathway" id="UPA00204"/>
<feature type="chain" id="PRO_5003466272" description="Glutathione hydrolase" evidence="4">
    <location>
        <begin position="31"/>
        <end position="592"/>
    </location>
</feature>
<dbReference type="AlphaFoldDB" id="G4NHC0"/>
<feature type="binding site" evidence="2">
    <location>
        <begin position="419"/>
        <end position="421"/>
    </location>
    <ligand>
        <name>L-glutamate</name>
        <dbReference type="ChEBI" id="CHEBI:29985"/>
    </ligand>
</feature>
<dbReference type="EMBL" id="CM001236">
    <property type="protein sequence ID" value="EHA47630.1"/>
    <property type="molecule type" value="Genomic_DNA"/>
</dbReference>
<dbReference type="SMR" id="G4NHC0"/>
<feature type="binding site" evidence="2">
    <location>
        <position position="443"/>
    </location>
    <ligand>
        <name>L-glutamate</name>
        <dbReference type="ChEBI" id="CHEBI:29985"/>
    </ligand>
</feature>
<dbReference type="InterPro" id="IPR000101">
    <property type="entry name" value="GGT_peptidase"/>
</dbReference>
<dbReference type="Proteomes" id="UP000009058">
    <property type="component" value="Chromosome 6"/>
</dbReference>
<reference evidence="5 6" key="1">
    <citation type="journal article" date="2005" name="Nature">
        <title>The genome sequence of the rice blast fungus Magnaporthe grisea.</title>
        <authorList>
            <person name="Dean R.A."/>
            <person name="Talbot N.J."/>
            <person name="Ebbole D.J."/>
            <person name="Farman M.L."/>
            <person name="Mitchell T.K."/>
            <person name="Orbach M.J."/>
            <person name="Thon M."/>
            <person name="Kulkarni R."/>
            <person name="Xu J.R."/>
            <person name="Pan H."/>
            <person name="Read N.D."/>
            <person name="Lee Y.H."/>
            <person name="Carbone I."/>
            <person name="Brown D."/>
            <person name="Oh Y.Y."/>
            <person name="Donofrio N."/>
            <person name="Jeong J.S."/>
            <person name="Soanes D.M."/>
            <person name="Djonovic S."/>
            <person name="Kolomiets E."/>
            <person name="Rehmeyer C."/>
            <person name="Li W."/>
            <person name="Harding M."/>
            <person name="Kim S."/>
            <person name="Lebrun M.H."/>
            <person name="Bohnert H."/>
            <person name="Coughlan S."/>
            <person name="Butler J."/>
            <person name="Calvo S."/>
            <person name="Ma L.J."/>
            <person name="Nicol R."/>
            <person name="Purcell S."/>
            <person name="Nusbaum C."/>
            <person name="Galagan J.E."/>
            <person name="Birren B.W."/>
        </authorList>
    </citation>
    <scope>NUCLEOTIDE SEQUENCE [LARGE SCALE GENOMIC DNA]</scope>
    <source>
        <strain evidence="6">70-15 / ATCC MYA-4617 / FGSC 8958</strain>
    </source>
</reference>
<organism evidence="5 6">
    <name type="scientific">Pyricularia oryzae (strain 70-15 / ATCC MYA-4617 / FGSC 8958)</name>
    <name type="common">Rice blast fungus</name>
    <name type="synonym">Magnaporthe oryzae</name>
    <dbReference type="NCBI Taxonomy" id="242507"/>
    <lineage>
        <taxon>Eukaryota</taxon>
        <taxon>Fungi</taxon>
        <taxon>Dikarya</taxon>
        <taxon>Ascomycota</taxon>
        <taxon>Pezizomycotina</taxon>
        <taxon>Sordariomycetes</taxon>
        <taxon>Sordariomycetidae</taxon>
        <taxon>Magnaporthales</taxon>
        <taxon>Pyriculariaceae</taxon>
        <taxon>Pyricularia</taxon>
    </lineage>
</organism>
<dbReference type="EC" id="2.3.2.2" evidence="3"/>
<dbReference type="NCBIfam" id="TIGR00066">
    <property type="entry name" value="g_glut_trans"/>
    <property type="match status" value="1"/>
</dbReference>
<feature type="binding site" evidence="2">
    <location>
        <begin position="471"/>
        <end position="472"/>
    </location>
    <ligand>
        <name>L-glutamate</name>
        <dbReference type="ChEBI" id="CHEBI:29985"/>
    </ligand>
</feature>
<dbReference type="GO" id="GO:0006751">
    <property type="term" value="P:glutathione catabolic process"/>
    <property type="evidence" value="ECO:0007669"/>
    <property type="project" value="UniProtKB-UniRule"/>
</dbReference>
<dbReference type="InterPro" id="IPR029055">
    <property type="entry name" value="Ntn_hydrolases_N"/>
</dbReference>
<dbReference type="PRINTS" id="PR01210">
    <property type="entry name" value="GGTRANSPTASE"/>
</dbReference>
<accession>G4NHC0</accession>
<evidence type="ECO:0000313" key="5">
    <source>
        <dbReference type="EMBL" id="EHA47630.1"/>
    </source>
</evidence>
<keyword evidence="6" id="KW-1185">Reference proteome</keyword>
<keyword evidence="4" id="KW-0732">Signal</keyword>
<comment type="pathway">
    <text evidence="3">Sulfur metabolism; glutathione metabolism.</text>
</comment>
<proteinExistence type="predicted"/>
<dbReference type="PANTHER" id="PTHR11686">
    <property type="entry name" value="GAMMA GLUTAMYL TRANSPEPTIDASE"/>
    <property type="match status" value="1"/>
</dbReference>
<dbReference type="InterPro" id="IPR043138">
    <property type="entry name" value="GGT_lsub"/>
</dbReference>
<dbReference type="VEuPathDB" id="FungiDB:MGG_03882"/>
<dbReference type="InParanoid" id="G4NHC0"/>
<dbReference type="eggNOG" id="KOG2410">
    <property type="taxonomic scope" value="Eukaryota"/>
</dbReference>
<dbReference type="HOGENOM" id="CLU_014813_4_0_1"/>
<evidence type="ECO:0000256" key="4">
    <source>
        <dbReference type="SAM" id="SignalP"/>
    </source>
</evidence>
<dbReference type="MEROPS" id="T03.011"/>
<dbReference type="Gene3D" id="3.60.20.40">
    <property type="match status" value="1"/>
</dbReference>
<sequence length="592" mass="63397">MAHIMASALRAQLPVALLLWSSSQLQLSSALNLQVPLIGSSHAGSRGAVASESKICSQIGIDLIAQGGNAADAMVGTNLCVGVTGMYHSGIGGGGFMLVRGSDGEYEVIDYRETAPAAAYEDMYRGNVHGSIHGGLSVGVPGELRGLEYLHSKYGSLSWRSVVLPAVQVARNGFPVTEDLVRYMKAATEPGQPNFLVEDPAWSQEFAPNGTLVGLGDIIKRGRLASTLEKIAHHGANVFYEGDIAKSMIDVIQANNGTMTLDDLKDYQVSRPRPVSVNFRGYKLWSTPSPSSGAVCLSIMKTLEQYPPEELSATPENINLTTHRLDEALRFGYGGRTSLGDPAFVPHIDELESRLLSEKSAAARRARILDNTTQPVEAYDPNTEDSSNDGRHFYANPGHGTSHIVTADGTGMTITSTTTINLLFGSLLITPDTGIILNNEMNDFSIPGVRNEFGFEPSVPNYIRPGKRPLSSITPLIAERIADGSLALSVGAAGGSRILSSTCQVAWRVLEQGLGVKEAVAEPRIHDQLMPNESWFEWAFDNSTVAGLAARGHNVSWVPPIYSAVQAVQMLEDGTLVAAREIRQKNSGGLSI</sequence>
<comment type="catalytic activity">
    <reaction evidence="3">
        <text>an N-terminal (5-L-glutamyl)-[peptide] + an alpha-amino acid = 5-L-glutamyl amino acid + an N-terminal L-alpha-aminoacyl-[peptide]</text>
        <dbReference type="Rhea" id="RHEA:23904"/>
        <dbReference type="Rhea" id="RHEA-COMP:9780"/>
        <dbReference type="Rhea" id="RHEA-COMP:9795"/>
        <dbReference type="ChEBI" id="CHEBI:77644"/>
        <dbReference type="ChEBI" id="CHEBI:78597"/>
        <dbReference type="ChEBI" id="CHEBI:78599"/>
        <dbReference type="ChEBI" id="CHEBI:78608"/>
        <dbReference type="EC" id="2.3.2.2"/>
    </reaction>
</comment>